<feature type="transmembrane region" description="Helical" evidence="1">
    <location>
        <begin position="343"/>
        <end position="363"/>
    </location>
</feature>
<feature type="transmembrane region" description="Helical" evidence="1">
    <location>
        <begin position="125"/>
        <end position="145"/>
    </location>
</feature>
<feature type="transmembrane region" description="Helical" evidence="1">
    <location>
        <begin position="16"/>
        <end position="35"/>
    </location>
</feature>
<evidence type="ECO:0000313" key="3">
    <source>
        <dbReference type="Proteomes" id="UP001595075"/>
    </source>
</evidence>
<feature type="transmembrane region" description="Helical" evidence="1">
    <location>
        <begin position="95"/>
        <end position="113"/>
    </location>
</feature>
<protein>
    <recommendedName>
        <fullName evidence="4">Gustatory receptor</fullName>
    </recommendedName>
</protein>
<keyword evidence="1" id="KW-1133">Transmembrane helix</keyword>
<feature type="transmembrane region" description="Helical" evidence="1">
    <location>
        <begin position="55"/>
        <end position="75"/>
    </location>
</feature>
<evidence type="ECO:0008006" key="4">
    <source>
        <dbReference type="Google" id="ProtNLM"/>
    </source>
</evidence>
<dbReference type="Proteomes" id="UP001595075">
    <property type="component" value="Unassembled WGS sequence"/>
</dbReference>
<reference evidence="2 3" key="1">
    <citation type="journal article" date="2024" name="Commun. Biol.">
        <title>Comparative genomic analysis of thermophilic fungi reveals convergent evolutionary adaptations and gene losses.</title>
        <authorList>
            <person name="Steindorff A.S."/>
            <person name="Aguilar-Pontes M.V."/>
            <person name="Robinson A.J."/>
            <person name="Andreopoulos B."/>
            <person name="LaButti K."/>
            <person name="Kuo A."/>
            <person name="Mondo S."/>
            <person name="Riley R."/>
            <person name="Otillar R."/>
            <person name="Haridas S."/>
            <person name="Lipzen A."/>
            <person name="Grimwood J."/>
            <person name="Schmutz J."/>
            <person name="Clum A."/>
            <person name="Reid I.D."/>
            <person name="Moisan M.C."/>
            <person name="Butler G."/>
            <person name="Nguyen T.T.M."/>
            <person name="Dewar K."/>
            <person name="Conant G."/>
            <person name="Drula E."/>
            <person name="Henrissat B."/>
            <person name="Hansel C."/>
            <person name="Singer S."/>
            <person name="Hutchinson M.I."/>
            <person name="de Vries R.P."/>
            <person name="Natvig D.O."/>
            <person name="Powell A.J."/>
            <person name="Tsang A."/>
            <person name="Grigoriev I.V."/>
        </authorList>
    </citation>
    <scope>NUCLEOTIDE SEQUENCE [LARGE SCALE GENOMIC DNA]</scope>
    <source>
        <strain evidence="2 3">CBS 494.80</strain>
    </source>
</reference>
<comment type="caution">
    <text evidence="2">The sequence shown here is derived from an EMBL/GenBank/DDBJ whole genome shotgun (WGS) entry which is preliminary data.</text>
</comment>
<name>A0ABR4CMK3_9HELO</name>
<keyword evidence="1" id="KW-0472">Membrane</keyword>
<proteinExistence type="predicted"/>
<organism evidence="2 3">
    <name type="scientific">Oculimacula yallundae</name>
    <dbReference type="NCBI Taxonomy" id="86028"/>
    <lineage>
        <taxon>Eukaryota</taxon>
        <taxon>Fungi</taxon>
        <taxon>Dikarya</taxon>
        <taxon>Ascomycota</taxon>
        <taxon>Pezizomycotina</taxon>
        <taxon>Leotiomycetes</taxon>
        <taxon>Helotiales</taxon>
        <taxon>Ploettnerulaceae</taxon>
        <taxon>Oculimacula</taxon>
    </lineage>
</organism>
<sequence length="372" mass="40579">MAVASFSERLKLHATAWLSNLLGLALFTLTIAYACGSYSMTGFRRVRTSLSKTILVLRVLSELTSILLTITLGLTLENIKWRLVTLFKDLSLPNLLSLVPGTSVVGLIQLVLSKGPAWSSWHFWSFGRLFLLALIPILNIIIFRLNACFNTESLIDSDCVRNRDWSRSLAPKIAVQVSVRNATVGFSRLNSTIQMYELADSWSKPDISGTDILAAFDGFFGTSNSEATDDFSQIFGSFLEPPNAKSALVAIVNTIAVECFYYGSRAAIAHNIYAAQALLTITLYYCSGVFGSGIPSRESVLANGSVNITELVKISLRNFPEATYSLASTSHNLVVGSNSIQTYAILGGLFLLVNFGITCFCTFTDSGQKRPP</sequence>
<keyword evidence="1" id="KW-0812">Transmembrane</keyword>
<accession>A0ABR4CMK3</accession>
<dbReference type="EMBL" id="JAZHXI010000006">
    <property type="protein sequence ID" value="KAL2070992.1"/>
    <property type="molecule type" value="Genomic_DNA"/>
</dbReference>
<keyword evidence="3" id="KW-1185">Reference proteome</keyword>
<evidence type="ECO:0000256" key="1">
    <source>
        <dbReference type="SAM" id="Phobius"/>
    </source>
</evidence>
<evidence type="ECO:0000313" key="2">
    <source>
        <dbReference type="EMBL" id="KAL2070992.1"/>
    </source>
</evidence>
<gene>
    <name evidence="2" type="ORF">VTL71DRAFT_14018</name>
</gene>